<gene>
    <name evidence="3" type="ORF">ACFPK8_19170</name>
</gene>
<name>A0ABW0FLH9_9MICO</name>
<reference evidence="4" key="1">
    <citation type="journal article" date="2019" name="Int. J. Syst. Evol. Microbiol.">
        <title>The Global Catalogue of Microorganisms (GCM) 10K type strain sequencing project: providing services to taxonomists for standard genome sequencing and annotation.</title>
        <authorList>
            <consortium name="The Broad Institute Genomics Platform"/>
            <consortium name="The Broad Institute Genome Sequencing Center for Infectious Disease"/>
            <person name="Wu L."/>
            <person name="Ma J."/>
        </authorList>
    </citation>
    <scope>NUCLEOTIDE SEQUENCE [LARGE SCALE GENOMIC DNA]</scope>
    <source>
        <strain evidence="4">CGMCC 1.16455</strain>
    </source>
</reference>
<dbReference type="EMBL" id="JBHSLN010000089">
    <property type="protein sequence ID" value="MFC5299641.1"/>
    <property type="molecule type" value="Genomic_DNA"/>
</dbReference>
<dbReference type="RefSeq" id="WP_193115998.1">
    <property type="nucleotide sequence ID" value="NZ_BAAAIR010000050.1"/>
</dbReference>
<dbReference type="Proteomes" id="UP001595937">
    <property type="component" value="Unassembled WGS sequence"/>
</dbReference>
<feature type="compositionally biased region" description="Low complexity" evidence="1">
    <location>
        <begin position="280"/>
        <end position="292"/>
    </location>
</feature>
<dbReference type="InterPro" id="IPR010982">
    <property type="entry name" value="Lambda_DNA-bd_dom_sf"/>
</dbReference>
<evidence type="ECO:0000256" key="1">
    <source>
        <dbReference type="SAM" id="MobiDB-lite"/>
    </source>
</evidence>
<feature type="domain" description="HTH cro/C1-type" evidence="2">
    <location>
        <begin position="34"/>
        <end position="81"/>
    </location>
</feature>
<accession>A0ABW0FLH9</accession>
<dbReference type="InterPro" id="IPR041413">
    <property type="entry name" value="MLTR_LBD"/>
</dbReference>
<evidence type="ECO:0000313" key="4">
    <source>
        <dbReference type="Proteomes" id="UP001595937"/>
    </source>
</evidence>
<proteinExistence type="predicted"/>
<dbReference type="SMART" id="SM00530">
    <property type="entry name" value="HTH_XRE"/>
    <property type="match status" value="1"/>
</dbReference>
<dbReference type="PANTHER" id="PTHR35010">
    <property type="entry name" value="BLL4672 PROTEIN-RELATED"/>
    <property type="match status" value="1"/>
</dbReference>
<dbReference type="SUPFAM" id="SSF47413">
    <property type="entry name" value="lambda repressor-like DNA-binding domains"/>
    <property type="match status" value="1"/>
</dbReference>
<evidence type="ECO:0000259" key="2">
    <source>
        <dbReference type="PROSITE" id="PS50943"/>
    </source>
</evidence>
<sequence length="301" mass="32901">MDRNALADFLVRHRAALTPADVGLGPGARRRTPGLRREEVAQLATMSTDYYTRLEQRRGPQPSTQMLAAIARALRMTTDERDYLYRVAGHSAPERHAVEGYVPPGLMRVLDRLHDTPAMILSALEEPLVQNGPARALFGDAEQFTGWDRSTIYSWFVHPEQARAVYPVEDHAHHGLSKVASLRAAYGTMGPRSRASELAENLYARSEEFAQLWDSQVVARRFEQHKVVVHPQIGRIEVDCQALLTEDASQVLLVLTAPPHSEDAGKLDLLAALGAQSVVGSGSDAGSGSVAGPPNWSTVSP</sequence>
<dbReference type="Pfam" id="PF17765">
    <property type="entry name" value="MLTR_LBD"/>
    <property type="match status" value="1"/>
</dbReference>
<dbReference type="Gene3D" id="3.30.450.180">
    <property type="match status" value="1"/>
</dbReference>
<feature type="region of interest" description="Disordered" evidence="1">
    <location>
        <begin position="280"/>
        <end position="301"/>
    </location>
</feature>
<dbReference type="GeneID" id="303299014"/>
<dbReference type="PANTHER" id="PTHR35010:SF2">
    <property type="entry name" value="BLL4672 PROTEIN"/>
    <property type="match status" value="1"/>
</dbReference>
<dbReference type="CDD" id="cd00093">
    <property type="entry name" value="HTH_XRE"/>
    <property type="match status" value="1"/>
</dbReference>
<dbReference type="Gene3D" id="1.10.260.40">
    <property type="entry name" value="lambda repressor-like DNA-binding domains"/>
    <property type="match status" value="1"/>
</dbReference>
<dbReference type="PROSITE" id="PS50943">
    <property type="entry name" value="HTH_CROC1"/>
    <property type="match status" value="1"/>
</dbReference>
<dbReference type="InterPro" id="IPR001387">
    <property type="entry name" value="Cro/C1-type_HTH"/>
</dbReference>
<dbReference type="Pfam" id="PF13560">
    <property type="entry name" value="HTH_31"/>
    <property type="match status" value="1"/>
</dbReference>
<keyword evidence="4" id="KW-1185">Reference proteome</keyword>
<evidence type="ECO:0000313" key="3">
    <source>
        <dbReference type="EMBL" id="MFC5299641.1"/>
    </source>
</evidence>
<organism evidence="3 4">
    <name type="scientific">Brachybacterium tyrofermentans</name>
    <dbReference type="NCBI Taxonomy" id="47848"/>
    <lineage>
        <taxon>Bacteria</taxon>
        <taxon>Bacillati</taxon>
        <taxon>Actinomycetota</taxon>
        <taxon>Actinomycetes</taxon>
        <taxon>Micrococcales</taxon>
        <taxon>Dermabacteraceae</taxon>
        <taxon>Brachybacterium</taxon>
    </lineage>
</organism>
<comment type="caution">
    <text evidence="3">The sequence shown here is derived from an EMBL/GenBank/DDBJ whole genome shotgun (WGS) entry which is preliminary data.</text>
</comment>
<protein>
    <submittedName>
        <fullName evidence="3">Helix-turn-helix transcriptional regulator</fullName>
    </submittedName>
</protein>